<dbReference type="STRING" id="56110.Oscil6304_0936"/>
<dbReference type="GO" id="GO:0030089">
    <property type="term" value="C:phycobilisome"/>
    <property type="evidence" value="ECO:0007669"/>
    <property type="project" value="UniProtKB-KW"/>
</dbReference>
<dbReference type="InterPro" id="IPR016024">
    <property type="entry name" value="ARM-type_fold"/>
</dbReference>
<evidence type="ECO:0000313" key="3">
    <source>
        <dbReference type="EMBL" id="AFY80668.1"/>
    </source>
</evidence>
<sequence length="733" mass="83569">MSQGKTSQNIPLETHCLSDAQLECREKMLRIAANPQTPSDSLRDLSYSSDRLIRKTVAGNPNTPRDILFKLGEEFPDALINNPVWELLFLEDPSLTRDLPLSVQHHLLYQEDVPYYLMELMATAGDFHVGLGLARHPKTPYTILQELFKQGQNPLREAVQLHIKWLETPQESLEEIITAVLEHRSSQNSTKITLMSLVETGLFFDLMGRGNPGNNQEINEVSHPSLWIQGLKNLRTQKIKEQEIFQDKGLSKNKILENLLSQLSQDYHPTLKKYFSGNSQAYSAIFPDIFLLETSSKNPSPAPPKIPSLASRWLQKFNFIPFILESIAGSFYTPHWLLSLLAKSRFNFISFILESIAGSFYTPHWLLSLLANGNLSLRRKVLTNPNLPGSILEKLAMDNNVLVQRDVAKHPNTPASALEVLAWVPDSQVRSDVAKHLNTGLFDLLTLAIDPVMKVRREIAKNPRTPTLALELLAMDDNIRVRVEVVKHCNVPLSYLESLVNDYNFYIKTGVPVVVEPTQMTIEWLKPIIREENFEVKNKIFSIFQIPLSWLEKLATDPDSRVRQGIANYRYLPSFLVHQLTQDTHLGIRCSAINHPNMSVSMLRELLCDRNLYNDSDKIYRQVAFNYLKHNPKGLPLVLKKIADYSTDSFERLVVLLHPKILPSTLAQNWRSLDWVERYCIAQHPNTPSYTLAELVKDGNRIVRTVAWNNLIQRQKPNPLLQHPDNATADNSG</sequence>
<dbReference type="InParanoid" id="K9TE17"/>
<dbReference type="AlphaFoldDB" id="K9TE17"/>
<accession>K9TE17</accession>
<dbReference type="SUPFAM" id="SSF48371">
    <property type="entry name" value="ARM repeat"/>
    <property type="match status" value="1"/>
</dbReference>
<dbReference type="Gene3D" id="1.25.10.10">
    <property type="entry name" value="Leucine-rich Repeat Variant"/>
    <property type="match status" value="2"/>
</dbReference>
<dbReference type="InterPro" id="IPR011989">
    <property type="entry name" value="ARM-like"/>
</dbReference>
<organism evidence="3 4">
    <name type="scientific">Oscillatoria acuminata PCC 6304</name>
    <dbReference type="NCBI Taxonomy" id="56110"/>
    <lineage>
        <taxon>Bacteria</taxon>
        <taxon>Bacillati</taxon>
        <taxon>Cyanobacteriota</taxon>
        <taxon>Cyanophyceae</taxon>
        <taxon>Oscillatoriophycideae</taxon>
        <taxon>Oscillatoriales</taxon>
        <taxon>Oscillatoriaceae</taxon>
        <taxon>Oscillatoria</taxon>
    </lineage>
</organism>
<keyword evidence="2" id="KW-0605">Phycobilisome</keyword>
<dbReference type="HOGENOM" id="CLU_378051_0_0_3"/>
<name>K9TE17_9CYAN</name>
<evidence type="ECO:0000313" key="4">
    <source>
        <dbReference type="Proteomes" id="UP000010367"/>
    </source>
</evidence>
<evidence type="ECO:0000256" key="2">
    <source>
        <dbReference type="ARBA" id="ARBA00022738"/>
    </source>
</evidence>
<proteinExistence type="predicted"/>
<dbReference type="eggNOG" id="COG1413">
    <property type="taxonomic scope" value="Bacteria"/>
</dbReference>
<evidence type="ECO:0008006" key="5">
    <source>
        <dbReference type="Google" id="ProtNLM"/>
    </source>
</evidence>
<evidence type="ECO:0000256" key="1">
    <source>
        <dbReference type="ARBA" id="ARBA00022549"/>
    </source>
</evidence>
<keyword evidence="1" id="KW-0042">Antenna complex</keyword>
<dbReference type="Proteomes" id="UP000010367">
    <property type="component" value="Chromosome"/>
</dbReference>
<protein>
    <recommendedName>
        <fullName evidence="5">Leucine rich repeat protein</fullName>
    </recommendedName>
</protein>
<dbReference type="KEGG" id="oac:Oscil6304_0936"/>
<keyword evidence="4" id="KW-1185">Reference proteome</keyword>
<dbReference type="EMBL" id="CP003607">
    <property type="protein sequence ID" value="AFY80668.1"/>
    <property type="molecule type" value="Genomic_DNA"/>
</dbReference>
<dbReference type="PATRIC" id="fig|56110.3.peg.1127"/>
<reference evidence="3 4" key="1">
    <citation type="submission" date="2012-06" db="EMBL/GenBank/DDBJ databases">
        <title>Finished chromosome of genome of Oscillatoria acuminata PCC 6304.</title>
        <authorList>
            <consortium name="US DOE Joint Genome Institute"/>
            <person name="Gugger M."/>
            <person name="Coursin T."/>
            <person name="Rippka R."/>
            <person name="Tandeau De Marsac N."/>
            <person name="Huntemann M."/>
            <person name="Wei C.-L."/>
            <person name="Han J."/>
            <person name="Detter J.C."/>
            <person name="Han C."/>
            <person name="Tapia R."/>
            <person name="Davenport K."/>
            <person name="Daligault H."/>
            <person name="Erkkila T."/>
            <person name="Gu W."/>
            <person name="Munk A.C.C."/>
            <person name="Teshima H."/>
            <person name="Xu Y."/>
            <person name="Chain P."/>
            <person name="Chen A."/>
            <person name="Krypides N."/>
            <person name="Mavromatis K."/>
            <person name="Markowitz V."/>
            <person name="Szeto E."/>
            <person name="Ivanova N."/>
            <person name="Mikhailova N."/>
            <person name="Ovchinnikova G."/>
            <person name="Pagani I."/>
            <person name="Pati A."/>
            <person name="Goodwin L."/>
            <person name="Peters L."/>
            <person name="Pitluck S."/>
            <person name="Woyke T."/>
            <person name="Kerfeld C."/>
        </authorList>
    </citation>
    <scope>NUCLEOTIDE SEQUENCE [LARGE SCALE GENOMIC DNA]</scope>
    <source>
        <strain evidence="3 4">PCC 6304</strain>
    </source>
</reference>
<gene>
    <name evidence="3" type="ORF">Oscil6304_0936</name>
</gene>